<protein>
    <submittedName>
        <fullName evidence="1">Uncharacterized protein</fullName>
    </submittedName>
</protein>
<dbReference type="AlphaFoldDB" id="A0A9D4FP59"/>
<accession>A0A9D4FP59</accession>
<proteinExistence type="predicted"/>
<reference evidence="1" key="1">
    <citation type="journal article" date="2019" name="bioRxiv">
        <title>The Genome of the Zebra Mussel, Dreissena polymorpha: A Resource for Invasive Species Research.</title>
        <authorList>
            <person name="McCartney M.A."/>
            <person name="Auch B."/>
            <person name="Kono T."/>
            <person name="Mallez S."/>
            <person name="Zhang Y."/>
            <person name="Obille A."/>
            <person name="Becker A."/>
            <person name="Abrahante J.E."/>
            <person name="Garbe J."/>
            <person name="Badalamenti J.P."/>
            <person name="Herman A."/>
            <person name="Mangelson H."/>
            <person name="Liachko I."/>
            <person name="Sullivan S."/>
            <person name="Sone E.D."/>
            <person name="Koren S."/>
            <person name="Silverstein K.A.T."/>
            <person name="Beckman K.B."/>
            <person name="Gohl D.M."/>
        </authorList>
    </citation>
    <scope>NUCLEOTIDE SEQUENCE</scope>
    <source>
        <strain evidence="1">Duluth1</strain>
        <tissue evidence="1">Whole animal</tissue>
    </source>
</reference>
<dbReference type="EMBL" id="JAIWYP010000007">
    <property type="protein sequence ID" value="KAH3801134.1"/>
    <property type="molecule type" value="Genomic_DNA"/>
</dbReference>
<name>A0A9D4FP59_DREPO</name>
<keyword evidence="2" id="KW-1185">Reference proteome</keyword>
<organism evidence="1 2">
    <name type="scientific">Dreissena polymorpha</name>
    <name type="common">Zebra mussel</name>
    <name type="synonym">Mytilus polymorpha</name>
    <dbReference type="NCBI Taxonomy" id="45954"/>
    <lineage>
        <taxon>Eukaryota</taxon>
        <taxon>Metazoa</taxon>
        <taxon>Spiralia</taxon>
        <taxon>Lophotrochozoa</taxon>
        <taxon>Mollusca</taxon>
        <taxon>Bivalvia</taxon>
        <taxon>Autobranchia</taxon>
        <taxon>Heteroconchia</taxon>
        <taxon>Euheterodonta</taxon>
        <taxon>Imparidentia</taxon>
        <taxon>Neoheterodontei</taxon>
        <taxon>Myida</taxon>
        <taxon>Dreissenoidea</taxon>
        <taxon>Dreissenidae</taxon>
        <taxon>Dreissena</taxon>
    </lineage>
</organism>
<gene>
    <name evidence="1" type="ORF">DPMN_154780</name>
</gene>
<sequence>MFRGFAGANQGCKLLTPLFAIFANDHANEIIDLHLGIVVCDHEFYLPMITDDITLKAANENDLP</sequence>
<evidence type="ECO:0000313" key="2">
    <source>
        <dbReference type="Proteomes" id="UP000828390"/>
    </source>
</evidence>
<dbReference type="Proteomes" id="UP000828390">
    <property type="component" value="Unassembled WGS sequence"/>
</dbReference>
<reference evidence="1" key="2">
    <citation type="submission" date="2020-11" db="EMBL/GenBank/DDBJ databases">
        <authorList>
            <person name="McCartney M.A."/>
            <person name="Auch B."/>
            <person name="Kono T."/>
            <person name="Mallez S."/>
            <person name="Becker A."/>
            <person name="Gohl D.M."/>
            <person name="Silverstein K.A.T."/>
            <person name="Koren S."/>
            <person name="Bechman K.B."/>
            <person name="Herman A."/>
            <person name="Abrahante J.E."/>
            <person name="Garbe J."/>
        </authorList>
    </citation>
    <scope>NUCLEOTIDE SEQUENCE</scope>
    <source>
        <strain evidence="1">Duluth1</strain>
        <tissue evidence="1">Whole animal</tissue>
    </source>
</reference>
<comment type="caution">
    <text evidence="1">The sequence shown here is derived from an EMBL/GenBank/DDBJ whole genome shotgun (WGS) entry which is preliminary data.</text>
</comment>
<evidence type="ECO:0000313" key="1">
    <source>
        <dbReference type="EMBL" id="KAH3801134.1"/>
    </source>
</evidence>